<feature type="transmembrane region" description="Helical" evidence="11">
    <location>
        <begin position="21"/>
        <end position="42"/>
    </location>
</feature>
<name>A0A8J7UW76_9BACT</name>
<dbReference type="PANTHER" id="PTHR30046">
    <property type="entry name" value="FLAGELLAR M-RING PROTEIN"/>
    <property type="match status" value="1"/>
</dbReference>
<evidence type="ECO:0000256" key="1">
    <source>
        <dbReference type="ARBA" id="ARBA00004117"/>
    </source>
</evidence>
<dbReference type="Proteomes" id="UP000673975">
    <property type="component" value="Unassembled WGS sequence"/>
</dbReference>
<feature type="domain" description="Flagellar M-ring N-terminal" evidence="12">
    <location>
        <begin position="43"/>
        <end position="216"/>
    </location>
</feature>
<keyword evidence="14" id="KW-0966">Cell projection</keyword>
<evidence type="ECO:0000259" key="12">
    <source>
        <dbReference type="Pfam" id="PF01514"/>
    </source>
</evidence>
<feature type="region of interest" description="Disordered" evidence="10">
    <location>
        <begin position="477"/>
        <end position="498"/>
    </location>
</feature>
<evidence type="ECO:0000256" key="6">
    <source>
        <dbReference type="ARBA" id="ARBA00022989"/>
    </source>
</evidence>
<evidence type="ECO:0000313" key="14">
    <source>
        <dbReference type="EMBL" id="MBP3191934.1"/>
    </source>
</evidence>
<feature type="transmembrane region" description="Helical" evidence="11">
    <location>
        <begin position="435"/>
        <end position="453"/>
    </location>
</feature>
<dbReference type="NCBIfam" id="TIGR00206">
    <property type="entry name" value="fliF"/>
    <property type="match status" value="1"/>
</dbReference>
<dbReference type="PANTHER" id="PTHR30046:SF0">
    <property type="entry name" value="FLAGELLAR M-RING PROTEIN"/>
    <property type="match status" value="1"/>
</dbReference>
<keyword evidence="8 9" id="KW-0975">Bacterial flagellum</keyword>
<evidence type="ECO:0000256" key="5">
    <source>
        <dbReference type="ARBA" id="ARBA00022692"/>
    </source>
</evidence>
<dbReference type="GO" id="GO:0003774">
    <property type="term" value="F:cytoskeletal motor activity"/>
    <property type="evidence" value="ECO:0007669"/>
    <property type="project" value="InterPro"/>
</dbReference>
<protein>
    <recommendedName>
        <fullName evidence="9">Flagellar M-ring protein</fullName>
    </recommendedName>
</protein>
<dbReference type="PRINTS" id="PR01009">
    <property type="entry name" value="FLGMRINGFLIF"/>
</dbReference>
<dbReference type="GO" id="GO:0009431">
    <property type="term" value="C:bacterial-type flagellum basal body, MS ring"/>
    <property type="evidence" value="ECO:0007669"/>
    <property type="project" value="InterPro"/>
</dbReference>
<organism evidence="14 15">
    <name type="scientific">Natronogracilivirga saccharolytica</name>
    <dbReference type="NCBI Taxonomy" id="2812953"/>
    <lineage>
        <taxon>Bacteria</taxon>
        <taxon>Pseudomonadati</taxon>
        <taxon>Balneolota</taxon>
        <taxon>Balneolia</taxon>
        <taxon>Balneolales</taxon>
        <taxon>Cyclonatronaceae</taxon>
        <taxon>Natronogracilivirga</taxon>
    </lineage>
</organism>
<evidence type="ECO:0000256" key="8">
    <source>
        <dbReference type="ARBA" id="ARBA00023143"/>
    </source>
</evidence>
<evidence type="ECO:0000256" key="9">
    <source>
        <dbReference type="PIRNR" id="PIRNR004862"/>
    </source>
</evidence>
<dbReference type="Pfam" id="PF01514">
    <property type="entry name" value="YscJ_FliF"/>
    <property type="match status" value="1"/>
</dbReference>
<comment type="function">
    <text evidence="9">The M ring may be actively involved in energy transduction.</text>
</comment>
<keyword evidence="4" id="KW-1003">Cell membrane</keyword>
<evidence type="ECO:0000256" key="4">
    <source>
        <dbReference type="ARBA" id="ARBA00022475"/>
    </source>
</evidence>
<dbReference type="PIRSF" id="PIRSF004862">
    <property type="entry name" value="FliF"/>
    <property type="match status" value="1"/>
</dbReference>
<keyword evidence="6 11" id="KW-1133">Transmembrane helix</keyword>
<evidence type="ECO:0000256" key="10">
    <source>
        <dbReference type="SAM" id="MobiDB-lite"/>
    </source>
</evidence>
<dbReference type="InterPro" id="IPR000067">
    <property type="entry name" value="FlgMring_FliF"/>
</dbReference>
<feature type="domain" description="Flagellar M-ring C-terminal" evidence="13">
    <location>
        <begin position="250"/>
        <end position="414"/>
    </location>
</feature>
<dbReference type="RefSeq" id="WP_210510835.1">
    <property type="nucleotide sequence ID" value="NZ_JAFIDN010000003.1"/>
</dbReference>
<reference evidence="14" key="1">
    <citation type="submission" date="2021-02" db="EMBL/GenBank/DDBJ databases">
        <title>Natronogracilivirga saccharolytica gen. nov. sp. nov. a new anaerobic, haloalkiliphilic carbohydrate-fermenting bacterium from soda lake and proposing of Cyclonatronumiaceae fam. nov. in the phylum Balneolaeota.</title>
        <authorList>
            <person name="Zhilina T.N."/>
            <person name="Sorokin D.Y."/>
            <person name="Zavarzina D.G."/>
            <person name="Toshchakov S.V."/>
            <person name="Kublanov I.V."/>
        </authorList>
    </citation>
    <scope>NUCLEOTIDE SEQUENCE</scope>
    <source>
        <strain evidence="14">Z-1702</strain>
    </source>
</reference>
<dbReference type="InterPro" id="IPR013556">
    <property type="entry name" value="Flag_M-ring_C"/>
</dbReference>
<evidence type="ECO:0000259" key="13">
    <source>
        <dbReference type="Pfam" id="PF08345"/>
    </source>
</evidence>
<comment type="similarity">
    <text evidence="3 9">Belongs to the FliF family.</text>
</comment>
<dbReference type="InterPro" id="IPR045851">
    <property type="entry name" value="AMP-bd_C_sf"/>
</dbReference>
<keyword evidence="7 11" id="KW-0472">Membrane</keyword>
<evidence type="ECO:0000256" key="2">
    <source>
        <dbReference type="ARBA" id="ARBA00004651"/>
    </source>
</evidence>
<sequence>MGRLTESFRSFFEPLSPAQKSIFALLVVGLLTFVGMMFYMTLRPDYALLFGSLPSESANEIVEELEERNVSYRIEDGGRSIFVRRENVDELRMKLASVSMAHSDFKGYELFDENALGMTDFMQRVNKKRALEGELSRSISSLEQIEHARVHLVLPERTPFQRTTVDASASIVVNLKSGQSLSEQQVQGMSSLVAGSVEGLDIEAITVLDQNGNRLTEEMHMGTALASGSKQMQLRQKTESYLTERGQTMLDRVLGPGNSILRVAAEHDFEKLSRESDIIDPDSRVIISEERRSETNSDEGFQTLPIDEFTPLELRGETVMTSSRNNENVIQTRNYEVNTIRELFEKPQGDINRLSASVLLNYKQTVQEDENGEQMVVAEPYTDEEIDELRGVVEAALGINGDRGDVITITQREFYDPMADPYQHVMEQPFPWNQVLRWVLIAAALAAVAALLYNMSQRFREEKHPVLFGEFSGGQDVDVAGDGQEQDEEGIMSEEEEDFYNRKLSSTARKQLDDKSFVTEEIRDFIEMQPDDAANVVRAMMATEK</sequence>
<keyword evidence="5 11" id="KW-0812">Transmembrane</keyword>
<proteinExistence type="inferred from homology"/>
<dbReference type="InterPro" id="IPR006182">
    <property type="entry name" value="FliF_N_dom"/>
</dbReference>
<evidence type="ECO:0000256" key="7">
    <source>
        <dbReference type="ARBA" id="ARBA00023136"/>
    </source>
</evidence>
<dbReference type="InterPro" id="IPR043427">
    <property type="entry name" value="YscJ/FliF"/>
</dbReference>
<dbReference type="AlphaFoldDB" id="A0A8J7UW76"/>
<comment type="caution">
    <text evidence="14">The sequence shown here is derived from an EMBL/GenBank/DDBJ whole genome shotgun (WGS) entry which is preliminary data.</text>
</comment>
<feature type="compositionally biased region" description="Acidic residues" evidence="10">
    <location>
        <begin position="484"/>
        <end position="498"/>
    </location>
</feature>
<accession>A0A8J7UW76</accession>
<dbReference type="Pfam" id="PF08345">
    <property type="entry name" value="YscJ_FliF_C"/>
    <property type="match status" value="1"/>
</dbReference>
<dbReference type="GO" id="GO:0071973">
    <property type="term" value="P:bacterial-type flagellum-dependent cell motility"/>
    <property type="evidence" value="ECO:0007669"/>
    <property type="project" value="InterPro"/>
</dbReference>
<keyword evidence="15" id="KW-1185">Reference proteome</keyword>
<evidence type="ECO:0000256" key="11">
    <source>
        <dbReference type="SAM" id="Phobius"/>
    </source>
</evidence>
<evidence type="ECO:0000313" key="15">
    <source>
        <dbReference type="Proteomes" id="UP000673975"/>
    </source>
</evidence>
<evidence type="ECO:0000256" key="3">
    <source>
        <dbReference type="ARBA" id="ARBA00007971"/>
    </source>
</evidence>
<comment type="subcellular location">
    <subcellularLocation>
        <location evidence="1 9">Bacterial flagellum basal body</location>
    </subcellularLocation>
    <subcellularLocation>
        <location evidence="2">Cell membrane</location>
        <topology evidence="2">Multi-pass membrane protein</topology>
    </subcellularLocation>
</comment>
<dbReference type="GO" id="GO:0005886">
    <property type="term" value="C:plasma membrane"/>
    <property type="evidence" value="ECO:0007669"/>
    <property type="project" value="UniProtKB-SubCell"/>
</dbReference>
<dbReference type="EMBL" id="JAFIDN010000003">
    <property type="protein sequence ID" value="MBP3191934.1"/>
    <property type="molecule type" value="Genomic_DNA"/>
</dbReference>
<dbReference type="Gene3D" id="3.30.300.30">
    <property type="match status" value="1"/>
</dbReference>
<keyword evidence="14" id="KW-0282">Flagellum</keyword>
<gene>
    <name evidence="14" type="primary">fliF</name>
    <name evidence="14" type="ORF">NATSA_04570</name>
</gene>
<keyword evidence="14" id="KW-0969">Cilium</keyword>